<dbReference type="InterPro" id="IPR001638">
    <property type="entry name" value="Solute-binding_3/MltF_N"/>
</dbReference>
<evidence type="ECO:0000313" key="4">
    <source>
        <dbReference type="EMBL" id="SRX78347.1"/>
    </source>
</evidence>
<dbReference type="SMART" id="SM00062">
    <property type="entry name" value="PBPb"/>
    <property type="match status" value="1"/>
</dbReference>
<evidence type="ECO:0000256" key="1">
    <source>
        <dbReference type="ARBA" id="ARBA00022729"/>
    </source>
</evidence>
<organism evidence="4 5">
    <name type="scientific">Mycolicibacterium parafortuitum</name>
    <name type="common">Mycobacterium parafortuitum</name>
    <dbReference type="NCBI Taxonomy" id="39692"/>
    <lineage>
        <taxon>Bacteria</taxon>
        <taxon>Bacillati</taxon>
        <taxon>Actinomycetota</taxon>
        <taxon>Actinomycetes</taxon>
        <taxon>Mycobacteriales</taxon>
        <taxon>Mycobacteriaceae</taxon>
        <taxon>Mycolicibacterium</taxon>
    </lineage>
</organism>
<dbReference type="Proteomes" id="UP000252008">
    <property type="component" value="Unassembled WGS sequence"/>
</dbReference>
<sequence>MRASWVSGWTAALAALAVVLAACAPTTADTAPTLDGAKCRKGVLATLYPGILTFGADQPVYPPWYKGDQPANGEGFESALAYAVAAELQYGPDDVRWVRVPFNTALAPGPKAFDVNLSQFSITEQRRAAVDFSSPYFDVTQAVVTVRGSRAAGVTTLAGLSRLTLGTQVGSTGHTAAADLIGSGSVQTYRTLIDAKMALLDRQIDAIVLDLPTALAVAGDLRDGVLLGQLPSAGGEVEQFGIVLARDSPLTRCVSWAVDSLRADGTLVELQNRWLRDTGSVAVLANG</sequence>
<dbReference type="AlphaFoldDB" id="A0A375YB52"/>
<dbReference type="CDD" id="cd13530">
    <property type="entry name" value="PBP2_peptides_like"/>
    <property type="match status" value="1"/>
</dbReference>
<protein>
    <submittedName>
        <fullName evidence="4">ABC-type transporter, substrate-binding lipoprotein, family 3 [Saccharothrix espanaensis DSM]</fullName>
    </submittedName>
</protein>
<feature type="chain" id="PRO_5038946567" evidence="2">
    <location>
        <begin position="25"/>
        <end position="287"/>
    </location>
</feature>
<gene>
    <name evidence="4" type="ORF">MPP7335_00070</name>
</gene>
<reference evidence="4 5" key="1">
    <citation type="submission" date="2018-05" db="EMBL/GenBank/DDBJ databases">
        <authorList>
            <consortium name="IHU Genomes"/>
        </authorList>
    </citation>
    <scope>NUCLEOTIDE SEQUENCE [LARGE SCALE GENOMIC DNA]</scope>
    <source>
        <strain evidence="4 5">P7335</strain>
    </source>
</reference>
<dbReference type="PANTHER" id="PTHR35936:SF17">
    <property type="entry name" value="ARGININE-BINDING EXTRACELLULAR PROTEIN ARTP"/>
    <property type="match status" value="1"/>
</dbReference>
<dbReference type="RefSeq" id="WP_083141813.1">
    <property type="nucleotide sequence ID" value="NZ_MVID01000002.1"/>
</dbReference>
<proteinExistence type="predicted"/>
<keyword evidence="5" id="KW-1185">Reference proteome</keyword>
<dbReference type="Gene3D" id="3.40.190.10">
    <property type="entry name" value="Periplasmic binding protein-like II"/>
    <property type="match status" value="2"/>
</dbReference>
<keyword evidence="1 2" id="KW-0732">Signal</keyword>
<evidence type="ECO:0000259" key="3">
    <source>
        <dbReference type="SMART" id="SM00062"/>
    </source>
</evidence>
<feature type="domain" description="Solute-binding protein family 3/N-terminal" evidence="3">
    <location>
        <begin position="51"/>
        <end position="277"/>
    </location>
</feature>
<dbReference type="SUPFAM" id="SSF53850">
    <property type="entry name" value="Periplasmic binding protein-like II"/>
    <property type="match status" value="1"/>
</dbReference>
<name>A0A375YB52_MYCPF</name>
<dbReference type="STRING" id="39692.BST38_03215"/>
<dbReference type="PANTHER" id="PTHR35936">
    <property type="entry name" value="MEMBRANE-BOUND LYTIC MUREIN TRANSGLYCOSYLASE F"/>
    <property type="match status" value="1"/>
</dbReference>
<dbReference type="EMBL" id="UEGS01000001">
    <property type="protein sequence ID" value="SRX78347.1"/>
    <property type="molecule type" value="Genomic_DNA"/>
</dbReference>
<evidence type="ECO:0000313" key="5">
    <source>
        <dbReference type="Proteomes" id="UP000252008"/>
    </source>
</evidence>
<dbReference type="Pfam" id="PF00497">
    <property type="entry name" value="SBP_bac_3"/>
    <property type="match status" value="1"/>
</dbReference>
<feature type="signal peptide" evidence="2">
    <location>
        <begin position="1"/>
        <end position="24"/>
    </location>
</feature>
<keyword evidence="4" id="KW-0449">Lipoprotein</keyword>
<evidence type="ECO:0000256" key="2">
    <source>
        <dbReference type="SAM" id="SignalP"/>
    </source>
</evidence>
<dbReference type="PROSITE" id="PS51257">
    <property type="entry name" value="PROKAR_LIPOPROTEIN"/>
    <property type="match status" value="1"/>
</dbReference>
<accession>A0A375YB52</accession>